<dbReference type="InterPro" id="IPR027469">
    <property type="entry name" value="Cation_efflux_TMD_sf"/>
</dbReference>
<dbReference type="GO" id="GO:0008324">
    <property type="term" value="F:monoatomic cation transmembrane transporter activity"/>
    <property type="evidence" value="ECO:0007669"/>
    <property type="project" value="InterPro"/>
</dbReference>
<dbReference type="Gene3D" id="1.20.1510.10">
    <property type="entry name" value="Cation efflux protein transmembrane domain"/>
    <property type="match status" value="1"/>
</dbReference>
<feature type="transmembrane region" description="Helical" evidence="5">
    <location>
        <begin position="153"/>
        <end position="170"/>
    </location>
</feature>
<feature type="transmembrane region" description="Helical" evidence="5">
    <location>
        <begin position="110"/>
        <end position="132"/>
    </location>
</feature>
<dbReference type="SUPFAM" id="SSF161111">
    <property type="entry name" value="Cation efflux protein transmembrane domain-like"/>
    <property type="match status" value="1"/>
</dbReference>
<organism evidence="7 8">
    <name type="scientific">Thalassobaculum fulvum</name>
    <dbReference type="NCBI Taxonomy" id="1633335"/>
    <lineage>
        <taxon>Bacteria</taxon>
        <taxon>Pseudomonadati</taxon>
        <taxon>Pseudomonadota</taxon>
        <taxon>Alphaproteobacteria</taxon>
        <taxon>Rhodospirillales</taxon>
        <taxon>Thalassobaculaceae</taxon>
        <taxon>Thalassobaculum</taxon>
    </lineage>
</organism>
<proteinExistence type="predicted"/>
<reference evidence="7" key="2">
    <citation type="submission" date="2020-09" db="EMBL/GenBank/DDBJ databases">
        <authorList>
            <person name="Sun Q."/>
            <person name="Kim S."/>
        </authorList>
    </citation>
    <scope>NUCLEOTIDE SEQUENCE</scope>
    <source>
        <strain evidence="7">KCTC 42651</strain>
    </source>
</reference>
<evidence type="ECO:0000256" key="3">
    <source>
        <dbReference type="ARBA" id="ARBA00022989"/>
    </source>
</evidence>
<keyword evidence="4 5" id="KW-0472">Membrane</keyword>
<gene>
    <name evidence="7" type="ORF">GCM10017083_48100</name>
</gene>
<dbReference type="Pfam" id="PF01545">
    <property type="entry name" value="Cation_efflux"/>
    <property type="match status" value="1"/>
</dbReference>
<evidence type="ECO:0000256" key="4">
    <source>
        <dbReference type="ARBA" id="ARBA00023136"/>
    </source>
</evidence>
<feature type="domain" description="Cation efflux protein transmembrane" evidence="6">
    <location>
        <begin position="24"/>
        <end position="201"/>
    </location>
</feature>
<keyword evidence="8" id="KW-1185">Reference proteome</keyword>
<feature type="transmembrane region" description="Helical" evidence="5">
    <location>
        <begin position="56"/>
        <end position="74"/>
    </location>
</feature>
<evidence type="ECO:0000313" key="7">
    <source>
        <dbReference type="EMBL" id="GHD61123.1"/>
    </source>
</evidence>
<keyword evidence="3 5" id="KW-1133">Transmembrane helix</keyword>
<dbReference type="GO" id="GO:0016020">
    <property type="term" value="C:membrane"/>
    <property type="evidence" value="ECO:0007669"/>
    <property type="project" value="UniProtKB-SubCell"/>
</dbReference>
<feature type="transmembrane region" description="Helical" evidence="5">
    <location>
        <begin position="176"/>
        <end position="194"/>
    </location>
</feature>
<name>A0A918XWA7_9PROT</name>
<feature type="transmembrane region" description="Helical" evidence="5">
    <location>
        <begin position="86"/>
        <end position="104"/>
    </location>
</feature>
<sequence length="225" mass="22902">MSAACCATKPVEAAPDPRLRRILWTVLAVNAGGFLIEIAAGLAAGSAALQADALDFLADAGNYAISLLVFGLALRWRSLAALAKGASMGVFGLWVAGSTIRYAWLGEVPAAEVMGGVGVVALLLNLGCLLLLTGFRRGDANMRSVWVCSRNDVIGNLAVVAAALGVFGTGTGWPDLAVAAIMSTLAVWGAAQVIRQALAELRPGVAPDVPAGAPDLRPDPAASGR</sequence>
<keyword evidence="2 5" id="KW-0812">Transmembrane</keyword>
<dbReference type="Proteomes" id="UP000630353">
    <property type="component" value="Unassembled WGS sequence"/>
</dbReference>
<dbReference type="AlphaFoldDB" id="A0A918XWA7"/>
<comment type="subcellular location">
    <subcellularLocation>
        <location evidence="1">Membrane</location>
        <topology evidence="1">Multi-pass membrane protein</topology>
    </subcellularLocation>
</comment>
<feature type="transmembrane region" description="Helical" evidence="5">
    <location>
        <begin position="22"/>
        <end position="44"/>
    </location>
</feature>
<dbReference type="EMBL" id="BMZS01000012">
    <property type="protein sequence ID" value="GHD61123.1"/>
    <property type="molecule type" value="Genomic_DNA"/>
</dbReference>
<accession>A0A918XWA7</accession>
<dbReference type="InterPro" id="IPR058533">
    <property type="entry name" value="Cation_efflux_TM"/>
</dbReference>
<protein>
    <recommendedName>
        <fullName evidence="6">Cation efflux protein transmembrane domain-containing protein</fullName>
    </recommendedName>
</protein>
<evidence type="ECO:0000256" key="1">
    <source>
        <dbReference type="ARBA" id="ARBA00004141"/>
    </source>
</evidence>
<evidence type="ECO:0000256" key="2">
    <source>
        <dbReference type="ARBA" id="ARBA00022692"/>
    </source>
</evidence>
<comment type="caution">
    <text evidence="7">The sequence shown here is derived from an EMBL/GenBank/DDBJ whole genome shotgun (WGS) entry which is preliminary data.</text>
</comment>
<reference evidence="7" key="1">
    <citation type="journal article" date="2014" name="Int. J. Syst. Evol. Microbiol.">
        <title>Complete genome sequence of Corynebacterium casei LMG S-19264T (=DSM 44701T), isolated from a smear-ripened cheese.</title>
        <authorList>
            <consortium name="US DOE Joint Genome Institute (JGI-PGF)"/>
            <person name="Walter F."/>
            <person name="Albersmeier A."/>
            <person name="Kalinowski J."/>
            <person name="Ruckert C."/>
        </authorList>
    </citation>
    <scope>NUCLEOTIDE SEQUENCE</scope>
    <source>
        <strain evidence="7">KCTC 42651</strain>
    </source>
</reference>
<dbReference type="RefSeq" id="WP_189994481.1">
    <property type="nucleotide sequence ID" value="NZ_BMZS01000012.1"/>
</dbReference>
<evidence type="ECO:0000256" key="5">
    <source>
        <dbReference type="SAM" id="Phobius"/>
    </source>
</evidence>
<evidence type="ECO:0000313" key="8">
    <source>
        <dbReference type="Proteomes" id="UP000630353"/>
    </source>
</evidence>
<evidence type="ECO:0000259" key="6">
    <source>
        <dbReference type="Pfam" id="PF01545"/>
    </source>
</evidence>